<organism evidence="2 3">
    <name type="scientific">Nocardia albiluteola</name>
    <dbReference type="NCBI Taxonomy" id="2842303"/>
    <lineage>
        <taxon>Bacteria</taxon>
        <taxon>Bacillati</taxon>
        <taxon>Actinomycetota</taxon>
        <taxon>Actinomycetes</taxon>
        <taxon>Mycobacteriales</taxon>
        <taxon>Nocardiaceae</taxon>
        <taxon>Nocardia</taxon>
    </lineage>
</organism>
<keyword evidence="3" id="KW-1185">Reference proteome</keyword>
<feature type="transmembrane region" description="Helical" evidence="1">
    <location>
        <begin position="195"/>
        <end position="218"/>
    </location>
</feature>
<accession>A0ABS6ARA7</accession>
<reference evidence="2 3" key="1">
    <citation type="submission" date="2021-06" db="EMBL/GenBank/DDBJ databases">
        <title>Actinomycetes sequencing.</title>
        <authorList>
            <person name="Shan Q."/>
        </authorList>
    </citation>
    <scope>NUCLEOTIDE SEQUENCE [LARGE SCALE GENOMIC DNA]</scope>
    <source>
        <strain evidence="2 3">NEAU-G5</strain>
    </source>
</reference>
<evidence type="ECO:0000256" key="1">
    <source>
        <dbReference type="SAM" id="Phobius"/>
    </source>
</evidence>
<proteinExistence type="predicted"/>
<dbReference type="Proteomes" id="UP000733379">
    <property type="component" value="Unassembled WGS sequence"/>
</dbReference>
<feature type="transmembrane region" description="Helical" evidence="1">
    <location>
        <begin position="46"/>
        <end position="74"/>
    </location>
</feature>
<dbReference type="EMBL" id="JAHKNI010000001">
    <property type="protein sequence ID" value="MBU3060560.1"/>
    <property type="molecule type" value="Genomic_DNA"/>
</dbReference>
<name>A0ABS6ARA7_9NOCA</name>
<protein>
    <recommendedName>
        <fullName evidence="4">Type II secretion system protein GspF domain-containing protein</fullName>
    </recommendedName>
</protein>
<keyword evidence="1" id="KW-0472">Membrane</keyword>
<dbReference type="PANTHER" id="PTHR35007:SF4">
    <property type="entry name" value="CONSERVED TRANSMEMBRANE PROTEIN-RELATED"/>
    <property type="match status" value="1"/>
</dbReference>
<dbReference type="PANTHER" id="PTHR35007">
    <property type="entry name" value="INTEGRAL MEMBRANE PROTEIN-RELATED"/>
    <property type="match status" value="1"/>
</dbReference>
<gene>
    <name evidence="2" type="ORF">KO481_03370</name>
</gene>
<keyword evidence="1" id="KW-1133">Transmembrane helix</keyword>
<evidence type="ECO:0000313" key="2">
    <source>
        <dbReference type="EMBL" id="MBU3060560.1"/>
    </source>
</evidence>
<evidence type="ECO:0008006" key="4">
    <source>
        <dbReference type="Google" id="ProtNLM"/>
    </source>
</evidence>
<keyword evidence="1" id="KW-0812">Transmembrane</keyword>
<comment type="caution">
    <text evidence="2">The sequence shown here is derived from an EMBL/GenBank/DDBJ whole genome shotgun (WGS) entry which is preliminary data.</text>
</comment>
<feature type="transmembrane region" description="Helical" evidence="1">
    <location>
        <begin position="230"/>
        <end position="253"/>
    </location>
</feature>
<sequence length="263" mass="26806">MSVVVGCLAAALLAWPQAGVRRRCLAVLGDLDRPRKILWRSIFRVGLGIGVAGSAVLGPGVLVAVLLMVVTVGVRVRRARAVRLRAVECGALLEGLETVIGELRVGAHPSAAAAVASEEIEGIAARAFAMSSARSRLGGSAAAGLRAPGTIISAELSRIADAWQVADRHGLALAELLTAARADLLGRIRFRERTAAALAGARASAVVLSTLPLLGLALGQLMGAAPLHVLLSRGAGTVLLPVGTALISLGLLWTDAITAPVSS</sequence>
<evidence type="ECO:0000313" key="3">
    <source>
        <dbReference type="Proteomes" id="UP000733379"/>
    </source>
</evidence>